<dbReference type="EMBL" id="LM676436">
    <property type="protein sequence ID" value="CEP27409.1"/>
    <property type="molecule type" value="Genomic_DNA"/>
</dbReference>
<gene>
    <name evidence="1" type="ORF">PFCIRM138_01450</name>
</gene>
<protein>
    <submittedName>
        <fullName evidence="1">Uncharacterized protein</fullName>
    </submittedName>
</protein>
<dbReference type="PATRIC" id="fig|66712.6.peg.1434"/>
<accession>A0A068VTW9</accession>
<reference evidence="1" key="1">
    <citation type="submission" date="2014-08" db="EMBL/GenBank/DDBJ databases">
        <authorList>
            <person name="Falentin Helene"/>
        </authorList>
    </citation>
    <scope>NUCLEOTIDE SEQUENCE</scope>
</reference>
<dbReference type="KEGG" id="pfre:RM25_1406"/>
<proteinExistence type="predicted"/>
<sequence>MSDSLIEGLRLVSVLNAMTGDGLDAARAEDALRVADNGDPNRAHHVFDPAGVLGLEPQVATPVRIALGRVANQLPGEHWALLLPQPGRLAGLRGPIATNAAALETGVIVVNHGGGLGWLPRPVGPAMQWELVPAERPLLPATPGEAAQALNEQILAAGRELGRLDAPAGNRPDDAASIHLGAAYSHVNQKLLDRALLWREASRAGIEASPQLLHSHGVLVRDKQLRELDDICRDAISAAASWPRAPHGL</sequence>
<name>A0A068VTW9_PROFF</name>
<dbReference type="RefSeq" id="WP_013161352.1">
    <property type="nucleotide sequence ID" value="NZ_CP010341.1"/>
</dbReference>
<dbReference type="GeneID" id="61221881"/>
<evidence type="ECO:0000313" key="1">
    <source>
        <dbReference type="EMBL" id="CEP27409.1"/>
    </source>
</evidence>
<dbReference type="AlphaFoldDB" id="A0A068VTW9"/>
<organism evidence="1">
    <name type="scientific">Propionibacterium freudenreichii subsp. freudenreichii</name>
    <dbReference type="NCBI Taxonomy" id="66712"/>
    <lineage>
        <taxon>Bacteria</taxon>
        <taxon>Bacillati</taxon>
        <taxon>Actinomycetota</taxon>
        <taxon>Actinomycetes</taxon>
        <taxon>Propionibacteriales</taxon>
        <taxon>Propionibacteriaceae</taxon>
        <taxon>Propionibacterium</taxon>
    </lineage>
</organism>